<evidence type="ECO:0000313" key="3">
    <source>
        <dbReference type="EMBL" id="ACF14032.1"/>
    </source>
</evidence>
<dbReference type="Pfam" id="PF02470">
    <property type="entry name" value="MlaD"/>
    <property type="match status" value="1"/>
</dbReference>
<feature type="transmembrane region" description="Helical" evidence="1">
    <location>
        <begin position="12"/>
        <end position="32"/>
    </location>
</feature>
<dbReference type="HOGENOM" id="CLU_054524_0_0_10"/>
<dbReference type="AlphaFoldDB" id="B3QS87"/>
<keyword evidence="1" id="KW-0812">Transmembrane</keyword>
<dbReference type="RefSeq" id="WP_012500116.1">
    <property type="nucleotide sequence ID" value="NC_011026.1"/>
</dbReference>
<dbReference type="PANTHER" id="PTHR33371">
    <property type="entry name" value="INTERMEMBRANE PHOSPHOLIPID TRANSPORT SYSTEM BINDING PROTEIN MLAD-RELATED"/>
    <property type="match status" value="1"/>
</dbReference>
<dbReference type="KEGG" id="cts:Ctha_1573"/>
<reference evidence="3 4" key="1">
    <citation type="submission" date="2008-06" db="EMBL/GenBank/DDBJ databases">
        <title>Complete sequence of Chloroherpeton thalassium ATCC 35110.</title>
        <authorList>
            <consortium name="US DOE Joint Genome Institute"/>
            <person name="Lucas S."/>
            <person name="Copeland A."/>
            <person name="Lapidus A."/>
            <person name="Glavina del Rio T."/>
            <person name="Dalin E."/>
            <person name="Tice H."/>
            <person name="Bruce D."/>
            <person name="Goodwin L."/>
            <person name="Pitluck S."/>
            <person name="Schmutz J."/>
            <person name="Larimer F."/>
            <person name="Land M."/>
            <person name="Hauser L."/>
            <person name="Kyrpides N."/>
            <person name="Mikhailova N."/>
            <person name="Liu Z."/>
            <person name="Li T."/>
            <person name="Zhao F."/>
            <person name="Overmann J."/>
            <person name="Bryant D.A."/>
            <person name="Richardson P."/>
        </authorList>
    </citation>
    <scope>NUCLEOTIDE SEQUENCE [LARGE SCALE GENOMIC DNA]</scope>
    <source>
        <strain evidence="4">ATCC 35110 / GB-78</strain>
    </source>
</reference>
<accession>B3QS87</accession>
<dbReference type="PANTHER" id="PTHR33371:SF4">
    <property type="entry name" value="INTERMEMBRANE PHOSPHOLIPID TRANSPORT SYSTEM BINDING PROTEIN MLAD"/>
    <property type="match status" value="1"/>
</dbReference>
<keyword evidence="4" id="KW-1185">Reference proteome</keyword>
<protein>
    <submittedName>
        <fullName evidence="3">Mammalian cell entry related domain protein</fullName>
    </submittedName>
</protein>
<feature type="domain" description="Mce/MlaD" evidence="2">
    <location>
        <begin position="45"/>
        <end position="123"/>
    </location>
</feature>
<keyword evidence="1" id="KW-0472">Membrane</keyword>
<name>B3QS87_CHLT3</name>
<dbReference type="EMBL" id="CP001100">
    <property type="protein sequence ID" value="ACF14032.1"/>
    <property type="molecule type" value="Genomic_DNA"/>
</dbReference>
<dbReference type="InterPro" id="IPR003399">
    <property type="entry name" value="Mce/MlaD"/>
</dbReference>
<dbReference type="eggNOG" id="COG1463">
    <property type="taxonomic scope" value="Bacteria"/>
</dbReference>
<sequence length="312" mass="33679">MGTSSSIGWKDLKTGILFVFGIGLFAVLGLVIGKNTSLLTGLTKVYIFVEDLQSLAQNNFVAVSGKKVGTVTDMGFETRNDKPGVVVQLSIRTEYIDMISKNSEARIKSLGVLGDKYVDIRPGSGSPIEDGDFLQVVHEPSIDDLSGQALSMMTSLNQILQKINQGEGTIGKLLTTTELLDKLDRTVANLEQTTNMLTNGNGLVSKMLTDGQMADKVSNMVTNLNDVSLALKDGKGSLGKLMVDESFYNNLNAVTQRADALISHLDNPNGTLGKLANDPTLYANLNRTVNSLDSLLVDLKQNPSRYVKLSLF</sequence>
<keyword evidence="1" id="KW-1133">Transmembrane helix</keyword>
<dbReference type="OrthoDB" id="9769132at2"/>
<evidence type="ECO:0000256" key="1">
    <source>
        <dbReference type="SAM" id="Phobius"/>
    </source>
</evidence>
<evidence type="ECO:0000259" key="2">
    <source>
        <dbReference type="Pfam" id="PF02470"/>
    </source>
</evidence>
<gene>
    <name evidence="3" type="ordered locus">Ctha_1573</name>
</gene>
<dbReference type="InterPro" id="IPR052336">
    <property type="entry name" value="MlaD_Phospholipid_Transporter"/>
</dbReference>
<dbReference type="STRING" id="517418.Ctha_1573"/>
<proteinExistence type="predicted"/>
<dbReference type="Proteomes" id="UP000001208">
    <property type="component" value="Chromosome"/>
</dbReference>
<evidence type="ECO:0000313" key="4">
    <source>
        <dbReference type="Proteomes" id="UP000001208"/>
    </source>
</evidence>
<organism evidence="3 4">
    <name type="scientific">Chloroherpeton thalassium (strain ATCC 35110 / GB-78)</name>
    <dbReference type="NCBI Taxonomy" id="517418"/>
    <lineage>
        <taxon>Bacteria</taxon>
        <taxon>Pseudomonadati</taxon>
        <taxon>Chlorobiota</taxon>
        <taxon>Chlorobiia</taxon>
        <taxon>Chlorobiales</taxon>
        <taxon>Chloroherpetonaceae</taxon>
        <taxon>Chloroherpeton</taxon>
    </lineage>
</organism>